<sequence>MTGPVVIVGAGGHAKVVRDALESAGFVIAGVTERDAAAAARNFPDLPYLGTDEGLADRFAPTAGYLTIGVGGACSTDGRRRLHERFSDQGYRFARVVHRMAYLAAGVQVSEGVQVMAGAVIQPGASVGAYALINTRAVVDHDCFVGAHAHVGPNATLTAAVWVGAGAFVGAGATVLPGRRIGAGALIAAGAVVTRDVPDGLRVAGVPAAPLTPRRG</sequence>
<feature type="binding site" evidence="3">
    <location>
        <position position="150"/>
    </location>
    <ligand>
        <name>acetyl-CoA</name>
        <dbReference type="ChEBI" id="CHEBI:57288"/>
    </ligand>
</feature>
<dbReference type="AlphaFoldDB" id="W9H8C5"/>
<feature type="binding site" evidence="3">
    <location>
        <position position="71"/>
    </location>
    <ligand>
        <name>substrate</name>
    </ligand>
</feature>
<dbReference type="InterPro" id="IPR050179">
    <property type="entry name" value="Trans_hexapeptide_repeat"/>
</dbReference>
<dbReference type="PANTHER" id="PTHR43300">
    <property type="entry name" value="ACETYLTRANSFERASE"/>
    <property type="match status" value="1"/>
</dbReference>
<dbReference type="Pfam" id="PF00132">
    <property type="entry name" value="Hexapep"/>
    <property type="match status" value="1"/>
</dbReference>
<dbReference type="NCBIfam" id="TIGR03570">
    <property type="entry name" value="NeuD_NnaD"/>
    <property type="match status" value="1"/>
</dbReference>
<accession>W9H8C5</accession>
<keyword evidence="6" id="KW-1185">Reference proteome</keyword>
<dbReference type="GO" id="GO:0016740">
    <property type="term" value="F:transferase activity"/>
    <property type="evidence" value="ECO:0007669"/>
    <property type="project" value="UniProtKB-KW"/>
</dbReference>
<dbReference type="Gene3D" id="3.40.50.20">
    <property type="match status" value="1"/>
</dbReference>
<dbReference type="Pfam" id="PF17836">
    <property type="entry name" value="PglD_N"/>
    <property type="match status" value="1"/>
</dbReference>
<comment type="similarity">
    <text evidence="1">Belongs to the transferase hexapeptide repeat family.</text>
</comment>
<dbReference type="SUPFAM" id="SSF51161">
    <property type="entry name" value="Trimeric LpxA-like enzymes"/>
    <property type="match status" value="1"/>
</dbReference>
<evidence type="ECO:0000259" key="4">
    <source>
        <dbReference type="Pfam" id="PF17836"/>
    </source>
</evidence>
<reference evidence="5 6" key="1">
    <citation type="submission" date="2013-08" db="EMBL/GenBank/DDBJ databases">
        <title>The genome sequence of Skermanella stibiiresistens.</title>
        <authorList>
            <person name="Zhu W."/>
            <person name="Wang G."/>
        </authorList>
    </citation>
    <scope>NUCLEOTIDE SEQUENCE [LARGE SCALE GENOMIC DNA]</scope>
    <source>
        <strain evidence="5 6">SB22</strain>
    </source>
</reference>
<evidence type="ECO:0000313" key="5">
    <source>
        <dbReference type="EMBL" id="EWY42505.1"/>
    </source>
</evidence>
<dbReference type="Proteomes" id="UP000019486">
    <property type="component" value="Unassembled WGS sequence"/>
</dbReference>
<evidence type="ECO:0000256" key="2">
    <source>
        <dbReference type="PIRSR" id="PIRSR620019-1"/>
    </source>
</evidence>
<dbReference type="EMBL" id="AVFL01000001">
    <property type="protein sequence ID" value="EWY42505.1"/>
    <property type="molecule type" value="Genomic_DNA"/>
</dbReference>
<evidence type="ECO:0000256" key="1">
    <source>
        <dbReference type="ARBA" id="ARBA00007274"/>
    </source>
</evidence>
<name>W9H8C5_9PROT</name>
<feature type="site" description="Increases basicity of active site His" evidence="2">
    <location>
        <position position="142"/>
    </location>
</feature>
<protein>
    <submittedName>
        <fullName evidence="5">Sugar O-acetyltransferase</fullName>
    </submittedName>
</protein>
<evidence type="ECO:0000256" key="3">
    <source>
        <dbReference type="PIRSR" id="PIRSR620019-2"/>
    </source>
</evidence>
<feature type="active site" description="Proton acceptor" evidence="2">
    <location>
        <position position="141"/>
    </location>
</feature>
<keyword evidence="5" id="KW-0808">Transferase</keyword>
<dbReference type="PANTHER" id="PTHR43300:SF7">
    <property type="entry name" value="UDP-N-ACETYLBACILLOSAMINE N-ACETYLTRANSFERASE"/>
    <property type="match status" value="1"/>
</dbReference>
<dbReference type="Gene3D" id="2.160.10.10">
    <property type="entry name" value="Hexapeptide repeat proteins"/>
    <property type="match status" value="1"/>
</dbReference>
<dbReference type="InterPro" id="IPR020019">
    <property type="entry name" value="AcTrfase_PglD-like"/>
</dbReference>
<dbReference type="InterPro" id="IPR001451">
    <property type="entry name" value="Hexapep"/>
</dbReference>
<organism evidence="5 6">
    <name type="scientific">Skermanella stibiiresistens SB22</name>
    <dbReference type="NCBI Taxonomy" id="1385369"/>
    <lineage>
        <taxon>Bacteria</taxon>
        <taxon>Pseudomonadati</taxon>
        <taxon>Pseudomonadota</taxon>
        <taxon>Alphaproteobacteria</taxon>
        <taxon>Rhodospirillales</taxon>
        <taxon>Azospirillaceae</taxon>
        <taxon>Skermanella</taxon>
    </lineage>
</organism>
<dbReference type="InterPro" id="IPR041561">
    <property type="entry name" value="PglD_N"/>
</dbReference>
<gene>
    <name evidence="5" type="ORF">N825_00960</name>
</gene>
<evidence type="ECO:0000313" key="6">
    <source>
        <dbReference type="Proteomes" id="UP000019486"/>
    </source>
</evidence>
<dbReference type="STRING" id="1385369.N825_00960"/>
<proteinExistence type="inferred from homology"/>
<comment type="caution">
    <text evidence="5">The sequence shown here is derived from an EMBL/GenBank/DDBJ whole genome shotgun (WGS) entry which is preliminary data.</text>
</comment>
<feature type="domain" description="PglD N-terminal" evidence="4">
    <location>
        <begin position="5"/>
        <end position="71"/>
    </location>
</feature>
<dbReference type="InterPro" id="IPR011004">
    <property type="entry name" value="Trimer_LpxA-like_sf"/>
</dbReference>